<dbReference type="RefSeq" id="WP_394848656.1">
    <property type="nucleotide sequence ID" value="NZ_CP089982.1"/>
</dbReference>
<dbReference type="EMBL" id="CP089982">
    <property type="protein sequence ID" value="WXA98039.1"/>
    <property type="molecule type" value="Genomic_DNA"/>
</dbReference>
<gene>
    <name evidence="1" type="ORF">LZC95_14505</name>
</gene>
<dbReference type="PROSITE" id="PS00018">
    <property type="entry name" value="EF_HAND_1"/>
    <property type="match status" value="1"/>
</dbReference>
<evidence type="ECO:0000313" key="1">
    <source>
        <dbReference type="EMBL" id="WXA98039.1"/>
    </source>
</evidence>
<evidence type="ECO:0000313" key="2">
    <source>
        <dbReference type="Proteomes" id="UP001379533"/>
    </source>
</evidence>
<reference evidence="1 2" key="1">
    <citation type="submission" date="2021-12" db="EMBL/GenBank/DDBJ databases">
        <title>Discovery of the Pendulisporaceae a myxobacterial family with distinct sporulation behavior and unique specialized metabolism.</title>
        <authorList>
            <person name="Garcia R."/>
            <person name="Popoff A."/>
            <person name="Bader C.D."/>
            <person name="Loehr J."/>
            <person name="Walesch S."/>
            <person name="Walt C."/>
            <person name="Boldt J."/>
            <person name="Bunk B."/>
            <person name="Haeckl F.J.F.P.J."/>
            <person name="Gunesch A.P."/>
            <person name="Birkelbach J."/>
            <person name="Nuebel U."/>
            <person name="Pietschmann T."/>
            <person name="Bach T."/>
            <person name="Mueller R."/>
        </authorList>
    </citation>
    <scope>NUCLEOTIDE SEQUENCE [LARGE SCALE GENOMIC DNA]</scope>
    <source>
        <strain evidence="1 2">MSr12523</strain>
    </source>
</reference>
<protein>
    <recommendedName>
        <fullName evidence="3">Lipoprotein</fullName>
    </recommendedName>
</protein>
<dbReference type="PROSITE" id="PS51257">
    <property type="entry name" value="PROKAR_LIPOPROTEIN"/>
    <property type="match status" value="1"/>
</dbReference>
<organism evidence="1 2">
    <name type="scientific">Pendulispora brunnea</name>
    <dbReference type="NCBI Taxonomy" id="2905690"/>
    <lineage>
        <taxon>Bacteria</taxon>
        <taxon>Pseudomonadati</taxon>
        <taxon>Myxococcota</taxon>
        <taxon>Myxococcia</taxon>
        <taxon>Myxococcales</taxon>
        <taxon>Sorangiineae</taxon>
        <taxon>Pendulisporaceae</taxon>
        <taxon>Pendulispora</taxon>
    </lineage>
</organism>
<name>A0ABZ2KHK2_9BACT</name>
<accession>A0ABZ2KHK2</accession>
<keyword evidence="2" id="KW-1185">Reference proteome</keyword>
<sequence>MNTMLRGTALGLGLALAACSSSDSNDNDGSGSVAFSTWGEDYIEKRIPSESVADGWTIHYNKFLVVIRNIKVADGGGAVGAEMKESKLFDMTTSGPKPIVTFANVAAKPWTHVSYEIAPAAADTVIGAGTDADKQLMVQSGYSVYVDAVATKDQVTKKYTWGFKTVTLYDRCKGELAGKDTDGVVVTNGGTDTPQLTIHGDHLYYDDLQSKDAKVRFGFMADADKDNDGIITLDELSKVKLASISTKDIPYGTGSATGINDLGAFVTALSRTIGHFRGEGECFASAK</sequence>
<dbReference type="Proteomes" id="UP001379533">
    <property type="component" value="Chromosome"/>
</dbReference>
<proteinExistence type="predicted"/>
<evidence type="ECO:0008006" key="3">
    <source>
        <dbReference type="Google" id="ProtNLM"/>
    </source>
</evidence>
<dbReference type="InterPro" id="IPR018247">
    <property type="entry name" value="EF_Hand_1_Ca_BS"/>
</dbReference>